<keyword evidence="6 7" id="KW-0472">Membrane</keyword>
<evidence type="ECO:0000256" key="3">
    <source>
        <dbReference type="ARBA" id="ARBA00022475"/>
    </source>
</evidence>
<feature type="transmembrane region" description="Helical" evidence="7">
    <location>
        <begin position="9"/>
        <end position="27"/>
    </location>
</feature>
<dbReference type="PROSITE" id="PS50928">
    <property type="entry name" value="ABC_TM1"/>
    <property type="match status" value="1"/>
</dbReference>
<keyword evidence="10" id="KW-1185">Reference proteome</keyword>
<dbReference type="SUPFAM" id="SSF161098">
    <property type="entry name" value="MetI-like"/>
    <property type="match status" value="1"/>
</dbReference>
<dbReference type="PANTHER" id="PTHR30465">
    <property type="entry name" value="INNER MEMBRANE ABC TRANSPORTER"/>
    <property type="match status" value="1"/>
</dbReference>
<keyword evidence="5 7" id="KW-1133">Transmembrane helix</keyword>
<organism evidence="9 10">
    <name type="scientific">Nitrolancea hollandica Lb</name>
    <dbReference type="NCBI Taxonomy" id="1129897"/>
    <lineage>
        <taxon>Bacteria</taxon>
        <taxon>Pseudomonadati</taxon>
        <taxon>Thermomicrobiota</taxon>
        <taxon>Thermomicrobia</taxon>
        <taxon>Sphaerobacterales</taxon>
        <taxon>Sphaerobacterineae</taxon>
        <taxon>Sphaerobacteraceae</taxon>
        <taxon>Nitrolancea</taxon>
    </lineage>
</organism>
<keyword evidence="3" id="KW-1003">Cell membrane</keyword>
<dbReference type="AlphaFoldDB" id="I4EHA7"/>
<feature type="transmembrane region" description="Helical" evidence="7">
    <location>
        <begin position="257"/>
        <end position="283"/>
    </location>
</feature>
<dbReference type="PANTHER" id="PTHR30465:SF74">
    <property type="entry name" value="OLIGOPEPTIDE TRANSPORT SYSTEM PERMEASE PROTEIN OPPB"/>
    <property type="match status" value="1"/>
</dbReference>
<evidence type="ECO:0000256" key="5">
    <source>
        <dbReference type="ARBA" id="ARBA00022989"/>
    </source>
</evidence>
<proteinExistence type="inferred from homology"/>
<dbReference type="Pfam" id="PF00528">
    <property type="entry name" value="BPD_transp_1"/>
    <property type="match status" value="1"/>
</dbReference>
<keyword evidence="4 7" id="KW-0812">Transmembrane</keyword>
<dbReference type="GO" id="GO:0005886">
    <property type="term" value="C:plasma membrane"/>
    <property type="evidence" value="ECO:0007669"/>
    <property type="project" value="UniProtKB-SubCell"/>
</dbReference>
<dbReference type="RefSeq" id="WP_008477943.1">
    <property type="nucleotide sequence ID" value="NZ_CAGS01000231.1"/>
</dbReference>
<feature type="transmembrane region" description="Helical" evidence="7">
    <location>
        <begin position="160"/>
        <end position="181"/>
    </location>
</feature>
<keyword evidence="2 7" id="KW-0813">Transport</keyword>
<comment type="similarity">
    <text evidence="7">Belongs to the binding-protein-dependent transport system permease family.</text>
</comment>
<dbReference type="InterPro" id="IPR035906">
    <property type="entry name" value="MetI-like_sf"/>
</dbReference>
<evidence type="ECO:0000313" key="9">
    <source>
        <dbReference type="EMBL" id="CCF84069.1"/>
    </source>
</evidence>
<dbReference type="OrthoDB" id="9772184at2"/>
<feature type="transmembrane region" description="Helical" evidence="7">
    <location>
        <begin position="201"/>
        <end position="218"/>
    </location>
</feature>
<evidence type="ECO:0000256" key="4">
    <source>
        <dbReference type="ARBA" id="ARBA00022692"/>
    </source>
</evidence>
<feature type="domain" description="ABC transmembrane type-1" evidence="8">
    <location>
        <begin position="121"/>
        <end position="322"/>
    </location>
</feature>
<feature type="transmembrane region" description="Helical" evidence="7">
    <location>
        <begin position="127"/>
        <end position="148"/>
    </location>
</feature>
<accession>I4EHA7</accession>
<evidence type="ECO:0000313" key="10">
    <source>
        <dbReference type="Proteomes" id="UP000004221"/>
    </source>
</evidence>
<dbReference type="CDD" id="cd06261">
    <property type="entry name" value="TM_PBP2"/>
    <property type="match status" value="1"/>
</dbReference>
<reference evidence="9 10" key="1">
    <citation type="journal article" date="2012" name="ISME J.">
        <title>Nitrification expanded: discovery, physiology and genomics of a nitrite-oxidizing bacterium from the phylum Chloroflexi.</title>
        <authorList>
            <person name="Sorokin D.Y."/>
            <person name="Lucker S."/>
            <person name="Vejmelkova D."/>
            <person name="Kostrikina N.A."/>
            <person name="Kleerebezem R."/>
            <person name="Rijpstra W.I."/>
            <person name="Damste J.S."/>
            <person name="Le Paslier D."/>
            <person name="Muyzer G."/>
            <person name="Wagner M."/>
            <person name="van Loosdrecht M.C."/>
            <person name="Daims H."/>
        </authorList>
    </citation>
    <scope>NUCLEOTIDE SEQUENCE [LARGE SCALE GENOMIC DNA]</scope>
    <source>
        <strain evidence="10">none</strain>
    </source>
</reference>
<dbReference type="Gene3D" id="1.10.3720.10">
    <property type="entry name" value="MetI-like"/>
    <property type="match status" value="1"/>
</dbReference>
<dbReference type="EMBL" id="CAGS01000231">
    <property type="protein sequence ID" value="CCF84069.1"/>
    <property type="molecule type" value="Genomic_DNA"/>
</dbReference>
<dbReference type="Proteomes" id="UP000004221">
    <property type="component" value="Unassembled WGS sequence"/>
</dbReference>
<dbReference type="GO" id="GO:0055085">
    <property type="term" value="P:transmembrane transport"/>
    <property type="evidence" value="ECO:0007669"/>
    <property type="project" value="InterPro"/>
</dbReference>
<comment type="subcellular location">
    <subcellularLocation>
        <location evidence="1 7">Cell membrane</location>
        <topology evidence="1 7">Multi-pass membrane protein</topology>
    </subcellularLocation>
</comment>
<evidence type="ECO:0000256" key="7">
    <source>
        <dbReference type="RuleBase" id="RU363032"/>
    </source>
</evidence>
<feature type="transmembrane region" description="Helical" evidence="7">
    <location>
        <begin position="303"/>
        <end position="329"/>
    </location>
</feature>
<comment type="caution">
    <text evidence="9">The sequence shown here is derived from an EMBL/GenBank/DDBJ whole genome shotgun (WGS) entry which is preliminary data.</text>
</comment>
<gene>
    <name evidence="9" type="ORF">NITHO_3060002</name>
</gene>
<name>I4EHA7_9BACT</name>
<protein>
    <submittedName>
        <fullName evidence="9">Oligopeptide transport system permease protein oppB</fullName>
    </submittedName>
</protein>
<evidence type="ECO:0000259" key="8">
    <source>
        <dbReference type="PROSITE" id="PS50928"/>
    </source>
</evidence>
<evidence type="ECO:0000256" key="1">
    <source>
        <dbReference type="ARBA" id="ARBA00004651"/>
    </source>
</evidence>
<evidence type="ECO:0000256" key="6">
    <source>
        <dbReference type="ARBA" id="ARBA00023136"/>
    </source>
</evidence>
<sequence>MLWLILRRLLWIVPVLATVAVVTFLLMHQAPGGPWDAAKPLPATARHALDAKFGLDKPVWFNIEELQESRARGERNPLQLGRALLDSQFYNYLSRAARGDLGPTYSSQGSETVQSVLLERIPVSAKLALVGIISALLLGLPLGIVSALRQNSWIDHASRALATTGIAIPNFIIGVLAIIFLSSRFGIEPLHSPKDWQGLSTAYLIPGIILGLGLLAYVTRLTRAGMLEIKQQDYIRAARARGLPETSIVLRHMLRNALIPVVTILGPAVADLIVGSFIIESIFNVPGIGREFVTAISSRDYSLIMGLTLFYAFLVALANLMVDLGYGLLDPRLRSN</sequence>
<dbReference type="InterPro" id="IPR000515">
    <property type="entry name" value="MetI-like"/>
</dbReference>
<evidence type="ECO:0000256" key="2">
    <source>
        <dbReference type="ARBA" id="ARBA00022448"/>
    </source>
</evidence>